<feature type="transmembrane region" description="Helical" evidence="1">
    <location>
        <begin position="290"/>
        <end position="310"/>
    </location>
</feature>
<evidence type="ECO:0000256" key="1">
    <source>
        <dbReference type="SAM" id="Phobius"/>
    </source>
</evidence>
<keyword evidence="3" id="KW-1185">Reference proteome</keyword>
<gene>
    <name evidence="2" type="ORF">SacglDRAFT_03508</name>
</gene>
<organism evidence="2 3">
    <name type="scientific">Saccharomonospora glauca K62</name>
    <dbReference type="NCBI Taxonomy" id="928724"/>
    <lineage>
        <taxon>Bacteria</taxon>
        <taxon>Bacillati</taxon>
        <taxon>Actinomycetota</taxon>
        <taxon>Actinomycetes</taxon>
        <taxon>Pseudonocardiales</taxon>
        <taxon>Pseudonocardiaceae</taxon>
        <taxon>Saccharomonospora</taxon>
    </lineage>
</organism>
<feature type="transmembrane region" description="Helical" evidence="1">
    <location>
        <begin position="200"/>
        <end position="223"/>
    </location>
</feature>
<evidence type="ECO:0008006" key="4">
    <source>
        <dbReference type="Google" id="ProtNLM"/>
    </source>
</evidence>
<dbReference type="Proteomes" id="UP000005087">
    <property type="component" value="Chromosome"/>
</dbReference>
<feature type="transmembrane region" description="Helical" evidence="1">
    <location>
        <begin position="147"/>
        <end position="165"/>
    </location>
</feature>
<name>I1D5Z3_9PSEU</name>
<accession>I1D5Z3</accession>
<dbReference type="EMBL" id="CM001484">
    <property type="protein sequence ID" value="EIF00368.1"/>
    <property type="molecule type" value="Genomic_DNA"/>
</dbReference>
<dbReference type="RefSeq" id="WP_005466129.1">
    <property type="nucleotide sequence ID" value="NZ_CM001484.1"/>
</dbReference>
<evidence type="ECO:0000313" key="3">
    <source>
        <dbReference type="Proteomes" id="UP000005087"/>
    </source>
</evidence>
<dbReference type="HOGENOM" id="CLU_045983_2_0_11"/>
<protein>
    <recommendedName>
        <fullName evidence="4">Integral membrane protein</fullName>
    </recommendedName>
</protein>
<feature type="transmembrane region" description="Helical" evidence="1">
    <location>
        <begin position="172"/>
        <end position="194"/>
    </location>
</feature>
<dbReference type="STRING" id="928724.SacglDRAFT_03508"/>
<evidence type="ECO:0000313" key="2">
    <source>
        <dbReference type="EMBL" id="EIF00368.1"/>
    </source>
</evidence>
<keyword evidence="1" id="KW-0812">Transmembrane</keyword>
<keyword evidence="1" id="KW-1133">Transmembrane helix</keyword>
<keyword evidence="1" id="KW-0472">Membrane</keyword>
<dbReference type="eggNOG" id="COG1511">
    <property type="taxonomic scope" value="Bacteria"/>
</dbReference>
<dbReference type="OrthoDB" id="2151407at2"/>
<sequence length="324" mass="33034">MTPWRVAVGAGLGVSLLIGLVAAAFLWPVTTANPQHVKLAVAGPEQATVAVERQLGARNGELFDFTDVTDRNAAVEAIELREVQGAIVVGERTEILTTSAGSPQVAQLLTRMGNAMSRPQPGQRAPEVAVTDVVPGGRAGAAGTLTMLPGLIGGIAGAVVSLVLVRTPVRRFATLGTVAVVGGLIGTAVLGPWFDVSQGNYWLLAAALGMGILAIGSVIAGLGTLLGRPGMALGVLLVVLVGNPWGGLFAPREFLAEPMGTIGAYLPNGRVAELLRSINFFPDAPTSAHWLVLGLWAVVGLALLALGTALSRRASTAASPNATA</sequence>
<feature type="transmembrane region" description="Helical" evidence="1">
    <location>
        <begin position="230"/>
        <end position="250"/>
    </location>
</feature>
<reference evidence="3" key="2">
    <citation type="submission" date="2012-01" db="EMBL/GenBank/DDBJ databases">
        <title>Noncontiguous Finished sequence of chromosome of Saccharomonospora glauca K62.</title>
        <authorList>
            <consortium name="US DOE Joint Genome Institute"/>
            <person name="Lucas S."/>
            <person name="Han J."/>
            <person name="Lapidus A."/>
            <person name="Cheng J.-F."/>
            <person name="Goodwin L."/>
            <person name="Pitluck S."/>
            <person name="Peters L."/>
            <person name="Mikhailova N."/>
            <person name="Held B."/>
            <person name="Detter J.C."/>
            <person name="Han C."/>
            <person name="Tapia R."/>
            <person name="Land M."/>
            <person name="Hauser L."/>
            <person name="Kyrpides N."/>
            <person name="Ivanova N."/>
            <person name="Pagani I."/>
            <person name="Brambilla E.-M."/>
            <person name="Klenk H.-P."/>
            <person name="Woyke T."/>
        </authorList>
    </citation>
    <scope>NUCLEOTIDE SEQUENCE [LARGE SCALE GENOMIC DNA]</scope>
    <source>
        <strain evidence="3">K62</strain>
    </source>
</reference>
<reference evidence="2 3" key="1">
    <citation type="submission" date="2011-09" db="EMBL/GenBank/DDBJ databases">
        <authorList>
            <consortium name="US DOE Joint Genome Institute (JGI-PGF)"/>
            <person name="Lucas S."/>
            <person name="Han J."/>
            <person name="Lapidus A."/>
            <person name="Cheng J.-F."/>
            <person name="Goodwin L."/>
            <person name="Pitluck S."/>
            <person name="Peters L."/>
            <person name="Land M.L."/>
            <person name="Hauser L."/>
            <person name="Brambilla E."/>
            <person name="Klenk H.-P."/>
            <person name="Woyke T.J."/>
        </authorList>
    </citation>
    <scope>NUCLEOTIDE SEQUENCE [LARGE SCALE GENOMIC DNA]</scope>
    <source>
        <strain evidence="2 3">K62</strain>
    </source>
</reference>
<dbReference type="AlphaFoldDB" id="I1D5Z3"/>
<proteinExistence type="predicted"/>